<dbReference type="AlphaFoldDB" id="A0AA35V3A1"/>
<dbReference type="EMBL" id="OX465086">
    <property type="protein sequence ID" value="CAI9263975.1"/>
    <property type="molecule type" value="Genomic_DNA"/>
</dbReference>
<keyword evidence="4" id="KW-1185">Reference proteome</keyword>
<protein>
    <recommendedName>
        <fullName evidence="5">AP2/ERF domain-containing protein</fullName>
    </recommendedName>
</protein>
<evidence type="ECO:0000313" key="3">
    <source>
        <dbReference type="EMBL" id="CAI9263975.1"/>
    </source>
</evidence>
<accession>A0AA35V3A1</accession>
<comment type="similarity">
    <text evidence="2">Belongs to the AP2/ERF transcription factor family. ERF subfamily.</text>
</comment>
<organism evidence="3 4">
    <name type="scientific">Lactuca saligna</name>
    <name type="common">Willowleaf lettuce</name>
    <dbReference type="NCBI Taxonomy" id="75948"/>
    <lineage>
        <taxon>Eukaryota</taxon>
        <taxon>Viridiplantae</taxon>
        <taxon>Streptophyta</taxon>
        <taxon>Embryophyta</taxon>
        <taxon>Tracheophyta</taxon>
        <taxon>Spermatophyta</taxon>
        <taxon>Magnoliopsida</taxon>
        <taxon>eudicotyledons</taxon>
        <taxon>Gunneridae</taxon>
        <taxon>Pentapetalae</taxon>
        <taxon>asterids</taxon>
        <taxon>campanulids</taxon>
        <taxon>Asterales</taxon>
        <taxon>Asteraceae</taxon>
        <taxon>Cichorioideae</taxon>
        <taxon>Cichorieae</taxon>
        <taxon>Lactucinae</taxon>
        <taxon>Lactuca</taxon>
    </lineage>
</organism>
<dbReference type="InterPro" id="IPR036955">
    <property type="entry name" value="AP2/ERF_dom_sf"/>
</dbReference>
<gene>
    <name evidence="3" type="ORF">LSALG_LOCUS4644</name>
</gene>
<evidence type="ECO:0000256" key="1">
    <source>
        <dbReference type="ARBA" id="ARBA00022745"/>
    </source>
</evidence>
<evidence type="ECO:0008006" key="5">
    <source>
        <dbReference type="Google" id="ProtNLM"/>
    </source>
</evidence>
<dbReference type="Gene3D" id="3.30.730.10">
    <property type="entry name" value="AP2/ERF domain"/>
    <property type="match status" value="1"/>
</dbReference>
<proteinExistence type="inferred from homology"/>
<evidence type="ECO:0000313" key="4">
    <source>
        <dbReference type="Proteomes" id="UP001177003"/>
    </source>
</evidence>
<dbReference type="GO" id="GO:0003700">
    <property type="term" value="F:DNA-binding transcription factor activity"/>
    <property type="evidence" value="ECO:0007669"/>
    <property type="project" value="InterPro"/>
</dbReference>
<evidence type="ECO:0000256" key="2">
    <source>
        <dbReference type="ARBA" id="ARBA00024343"/>
    </source>
</evidence>
<dbReference type="Proteomes" id="UP001177003">
    <property type="component" value="Chromosome 0"/>
</dbReference>
<sequence length="125" mass="13663">MSSTIPNTTPSTRYQAPVTTSINVQYSAMFTYAKAKNPHHHSRYPQSTLNNTWTENRKFSTNVDAGRAYDTAVFNLRGPSIRLNIPDSIGDDGHLQDLSSNSIRKKATEAGGMVEDVCVGGGEDI</sequence>
<dbReference type="PANTHER" id="PTHR31729">
    <property type="entry name" value="ETHYLENE-RESPONSIVE TRANSCRIPTION FACTOR RAP2-1-RELATED"/>
    <property type="match status" value="1"/>
</dbReference>
<dbReference type="GO" id="GO:0009873">
    <property type="term" value="P:ethylene-activated signaling pathway"/>
    <property type="evidence" value="ECO:0007669"/>
    <property type="project" value="UniProtKB-KW"/>
</dbReference>
<keyword evidence="1" id="KW-0936">Ethylene signaling pathway</keyword>
<reference evidence="3" key="1">
    <citation type="submission" date="2023-04" db="EMBL/GenBank/DDBJ databases">
        <authorList>
            <person name="Vijverberg K."/>
            <person name="Xiong W."/>
            <person name="Schranz E."/>
        </authorList>
    </citation>
    <scope>NUCLEOTIDE SEQUENCE</scope>
</reference>
<name>A0AA35V3A1_LACSI</name>
<dbReference type="PANTHER" id="PTHR31729:SF2">
    <property type="entry name" value="ETHYLENE-RESPONSIVE TRANSCRIPTION FACTOR RAP2-1-RELATED"/>
    <property type="match status" value="1"/>
</dbReference>